<evidence type="ECO:0000313" key="2">
    <source>
        <dbReference type="Proteomes" id="UP000320533"/>
    </source>
</evidence>
<proteinExistence type="predicted"/>
<dbReference type="AlphaFoldDB" id="A0A4Y1VLZ0"/>
<sequence length="396" mass="43406">MLMKKISLLLVGVLALFSCEQEGLDNIMEISDVEQVKTRTAGSIADLDPIIELDGIPVNILNVGNTKRKYLSSEKSGTKLVLNSQDDGSGRQRWKIARQQINAGTAILLEKGNSGIVSNKVAAIFPDPYNYGSLGDNIEKPTNIKLLCMVSGSILPVFNFTPIADNKWLISRGYGSPFSLSTTYLRSKSSTSSDMTFNDDSSTDLSKWQIVPVGEYELVDLEYVRTTVDSFEPTEVICDHDEYTNEHLSVDTWNYSLSTSYTEESNFSKTEGVSVTISGGLSVGIPNVLGDDSSLGVNVSVQQQTNKSWTYGTSDSKTVTKTRTGQIPIQPGETVKLDAVLIMYKGSLTYVATLRKIGDTKTFRVKGKWSGDCFSSFEARTYNPTTGKLVGEYVLE</sequence>
<dbReference type="PROSITE" id="PS51257">
    <property type="entry name" value="PROKAR_LIPOPROTEIN"/>
    <property type="match status" value="1"/>
</dbReference>
<dbReference type="CDD" id="cd20240">
    <property type="entry name" value="PFM_aerolysin-like"/>
    <property type="match status" value="1"/>
</dbReference>
<protein>
    <submittedName>
        <fullName evidence="1">Uncharacterized protein</fullName>
    </submittedName>
</protein>
<dbReference type="Proteomes" id="UP000320533">
    <property type="component" value="Chromosome"/>
</dbReference>
<dbReference type="Gene3D" id="2.170.15.10">
    <property type="entry name" value="Proaerolysin, chain A, domain 3"/>
    <property type="match status" value="1"/>
</dbReference>
<evidence type="ECO:0000313" key="1">
    <source>
        <dbReference type="EMBL" id="BBK89190.1"/>
    </source>
</evidence>
<dbReference type="EMBL" id="AP019724">
    <property type="protein sequence ID" value="BBK89190.1"/>
    <property type="molecule type" value="Genomic_DNA"/>
</dbReference>
<organism evidence="1 2">
    <name type="scientific">Bacteroides uniformis</name>
    <dbReference type="NCBI Taxonomy" id="820"/>
    <lineage>
        <taxon>Bacteria</taxon>
        <taxon>Pseudomonadati</taxon>
        <taxon>Bacteroidota</taxon>
        <taxon>Bacteroidia</taxon>
        <taxon>Bacteroidales</taxon>
        <taxon>Bacteroidaceae</taxon>
        <taxon>Bacteroides</taxon>
    </lineage>
</organism>
<accession>A0A4Y1VLZ0</accession>
<name>A0A4Y1VLZ0_BACUN</name>
<gene>
    <name evidence="1" type="ORF">Bun01g_35600</name>
</gene>
<reference evidence="1 2" key="1">
    <citation type="submission" date="2019-06" db="EMBL/GenBank/DDBJ databases">
        <title>Complete genome sequence of Bacteroides uniformis NBRC 113350.</title>
        <authorList>
            <person name="Miura T."/>
            <person name="Furukawa M."/>
            <person name="Shimamura M."/>
            <person name="Ohyama Y."/>
            <person name="Yamazoe A."/>
            <person name="Kawasaki H."/>
        </authorList>
    </citation>
    <scope>NUCLEOTIDE SEQUENCE [LARGE SCALE GENOMIC DNA]</scope>
    <source>
        <strain evidence="1 2">NBRC 113350</strain>
    </source>
</reference>
<dbReference type="SUPFAM" id="SSF56973">
    <property type="entry name" value="Aerolisin/ETX pore-forming domain"/>
    <property type="match status" value="1"/>
</dbReference>
<dbReference type="KEGG" id="bun:Bun01g_35600"/>